<dbReference type="SMART" id="SM00333">
    <property type="entry name" value="TUDOR"/>
    <property type="match status" value="1"/>
</dbReference>
<reference evidence="8" key="1">
    <citation type="submission" date="2022-01" db="EMBL/GenBank/DDBJ databases">
        <authorList>
            <person name="King R."/>
        </authorList>
    </citation>
    <scope>NUCLEOTIDE SEQUENCE</scope>
</reference>
<evidence type="ECO:0000256" key="5">
    <source>
        <dbReference type="SAM" id="MobiDB-lite"/>
    </source>
</evidence>
<evidence type="ECO:0000256" key="4">
    <source>
        <dbReference type="PROSITE-ProRule" id="PRU00134"/>
    </source>
</evidence>
<reference evidence="8" key="2">
    <citation type="submission" date="2022-10" db="EMBL/GenBank/DDBJ databases">
        <authorList>
            <consortium name="ENA_rothamsted_submissions"/>
            <consortium name="culmorum"/>
            <person name="King R."/>
        </authorList>
    </citation>
    <scope>NUCLEOTIDE SEQUENCE</scope>
</reference>
<evidence type="ECO:0000259" key="6">
    <source>
        <dbReference type="PROSITE" id="PS50304"/>
    </source>
</evidence>
<accession>A0A9N9RP18</accession>
<dbReference type="SUPFAM" id="SSF63748">
    <property type="entry name" value="Tudor/PWWP/MBT"/>
    <property type="match status" value="1"/>
</dbReference>
<dbReference type="GO" id="GO:0008270">
    <property type="term" value="F:zinc ion binding"/>
    <property type="evidence" value="ECO:0007669"/>
    <property type="project" value="UniProtKB-KW"/>
</dbReference>
<keyword evidence="3" id="KW-0862">Zinc</keyword>
<gene>
    <name evidence="8" type="ORF">CHIRRI_LOCUS3235</name>
</gene>
<evidence type="ECO:0000313" key="9">
    <source>
        <dbReference type="Proteomes" id="UP001153620"/>
    </source>
</evidence>
<dbReference type="PROSITE" id="PS50304">
    <property type="entry name" value="TUDOR"/>
    <property type="match status" value="1"/>
</dbReference>
<evidence type="ECO:0000256" key="3">
    <source>
        <dbReference type="ARBA" id="ARBA00022833"/>
    </source>
</evidence>
<keyword evidence="2 4" id="KW-0863">Zinc-finger</keyword>
<dbReference type="Pfam" id="PF01753">
    <property type="entry name" value="zf-MYND"/>
    <property type="match status" value="1"/>
</dbReference>
<feature type="domain" description="Tudor" evidence="6">
    <location>
        <begin position="260"/>
        <end position="318"/>
    </location>
</feature>
<dbReference type="Gene3D" id="2.40.50.90">
    <property type="match status" value="1"/>
</dbReference>
<dbReference type="Gene3D" id="2.30.30.140">
    <property type="match status" value="1"/>
</dbReference>
<dbReference type="Proteomes" id="UP001153620">
    <property type="component" value="Chromosome 1"/>
</dbReference>
<dbReference type="InterPro" id="IPR035437">
    <property type="entry name" value="SNase_OB-fold_sf"/>
</dbReference>
<dbReference type="Gene3D" id="6.10.140.2220">
    <property type="match status" value="1"/>
</dbReference>
<proteinExistence type="predicted"/>
<feature type="domain" description="MYND-type" evidence="7">
    <location>
        <begin position="11"/>
        <end position="47"/>
    </location>
</feature>
<dbReference type="SUPFAM" id="SSF144232">
    <property type="entry name" value="HIT/MYND zinc finger-like"/>
    <property type="match status" value="1"/>
</dbReference>
<evidence type="ECO:0000256" key="1">
    <source>
        <dbReference type="ARBA" id="ARBA00022723"/>
    </source>
</evidence>
<dbReference type="InterPro" id="IPR002999">
    <property type="entry name" value="Tudor"/>
</dbReference>
<dbReference type="EMBL" id="OU895877">
    <property type="protein sequence ID" value="CAG9800285.1"/>
    <property type="molecule type" value="Genomic_DNA"/>
</dbReference>
<keyword evidence="9" id="KW-1185">Reference proteome</keyword>
<dbReference type="GO" id="GO:0005737">
    <property type="term" value="C:cytoplasm"/>
    <property type="evidence" value="ECO:0007669"/>
    <property type="project" value="UniProtKB-ARBA"/>
</dbReference>
<dbReference type="PROSITE" id="PS50865">
    <property type="entry name" value="ZF_MYND_2"/>
    <property type="match status" value="1"/>
</dbReference>
<evidence type="ECO:0008006" key="10">
    <source>
        <dbReference type="Google" id="ProtNLM"/>
    </source>
</evidence>
<feature type="region of interest" description="Disordered" evidence="5">
    <location>
        <begin position="60"/>
        <end position="97"/>
    </location>
</feature>
<keyword evidence="1" id="KW-0479">Metal-binding</keyword>
<organism evidence="8 9">
    <name type="scientific">Chironomus riparius</name>
    <dbReference type="NCBI Taxonomy" id="315576"/>
    <lineage>
        <taxon>Eukaryota</taxon>
        <taxon>Metazoa</taxon>
        <taxon>Ecdysozoa</taxon>
        <taxon>Arthropoda</taxon>
        <taxon>Hexapoda</taxon>
        <taxon>Insecta</taxon>
        <taxon>Pterygota</taxon>
        <taxon>Neoptera</taxon>
        <taxon>Endopterygota</taxon>
        <taxon>Diptera</taxon>
        <taxon>Nematocera</taxon>
        <taxon>Chironomoidea</taxon>
        <taxon>Chironomidae</taxon>
        <taxon>Chironominae</taxon>
        <taxon>Chironomus</taxon>
    </lineage>
</organism>
<dbReference type="OrthoDB" id="10023235at2759"/>
<sequence length="371" mass="42957">MYASEEDENYCATCSNPSKLCCSRCNIESYCSQKCQIKDFPNHRYICFPLPDLIPIAKEQATSTSSTDNEKLDEQNEIQLEGEGTKNQLETTEPEKENDVLEQQSDMIKYDSNFRRDDTIIGTISRTSSVYEDDISDDGVADTIKQIQHSFESIENLKNLRITDKLAEIDEVPKIKQVVPLKKACHEIIASKSDKFFTMNDLKIHEWPKSKNIKVKLQTIVQHPNVMAFVEDKKVIEHFYEFMDSEIKKYRPCISEDYHKYLPKTNEIVLGHFNGFWYRAVVLDSDPKGIIVLFIDYGNMDLLLTDEILPISNEYFIDKLSFEVCSRQFIVDNIPAELDEKQQEILDSKSMMITNIRVDDKGLTHCEIFGF</sequence>
<evidence type="ECO:0000313" key="8">
    <source>
        <dbReference type="EMBL" id="CAG9800285.1"/>
    </source>
</evidence>
<dbReference type="Pfam" id="PF00567">
    <property type="entry name" value="TUDOR"/>
    <property type="match status" value="1"/>
</dbReference>
<evidence type="ECO:0000259" key="7">
    <source>
        <dbReference type="PROSITE" id="PS50865"/>
    </source>
</evidence>
<evidence type="ECO:0000256" key="2">
    <source>
        <dbReference type="ARBA" id="ARBA00022771"/>
    </source>
</evidence>
<protein>
    <recommendedName>
        <fullName evidence="10">Tudor domain-containing protein</fullName>
    </recommendedName>
</protein>
<name>A0A9N9RP18_9DIPT</name>
<dbReference type="PROSITE" id="PS01360">
    <property type="entry name" value="ZF_MYND_1"/>
    <property type="match status" value="1"/>
</dbReference>
<dbReference type="AlphaFoldDB" id="A0A9N9RP18"/>
<dbReference type="InterPro" id="IPR002893">
    <property type="entry name" value="Znf_MYND"/>
</dbReference>